<keyword evidence="7" id="KW-0998">Cell outer membrane</keyword>
<dbReference type="PANTHER" id="PTHR30026">
    <property type="entry name" value="OUTER MEMBRANE PROTEIN TOLC"/>
    <property type="match status" value="1"/>
</dbReference>
<dbReference type="RefSeq" id="WP_185674434.1">
    <property type="nucleotide sequence ID" value="NZ_JACHVB010000013.1"/>
</dbReference>
<name>A0A842HBA8_9BACT</name>
<protein>
    <submittedName>
        <fullName evidence="10">TolC family protein</fullName>
    </submittedName>
</protein>
<dbReference type="GO" id="GO:0009279">
    <property type="term" value="C:cell outer membrane"/>
    <property type="evidence" value="ECO:0007669"/>
    <property type="project" value="UniProtKB-SubCell"/>
</dbReference>
<dbReference type="GO" id="GO:0015562">
    <property type="term" value="F:efflux transmembrane transporter activity"/>
    <property type="evidence" value="ECO:0007669"/>
    <property type="project" value="InterPro"/>
</dbReference>
<sequence length="819" mass="90021">MKLSFLFSFLTAVLALPLAAQTSPAQGGAESAGSAANAPSGPAGKSAPAPAQTYTVAVVRDGDSPVFETQLAGVRQELEGLLRGRVQVVFKEDGDFSAHWAPGRAAEALRAGLVDPEADAVLVQGLLVMNAATGATYPLPKPVVGAWLQEPEMINLLLDEMGRSKVPNLNLVTGGHTVREDLQDFIGLVDFSRLYVLVDAPYADATAFMQDYLDELKTAVKAQVEVVGMGADAQSVLDQLPPDARAVYLFPPWQMDKAEREKLIAGINARGLPSFAFRGEPAVRAGVLAGSLPDIDLQLTRRLALNLQRIILGSAPETLAARIRVEPRLYLNALTAQQIGYDIGFETAANAEVLFEDEIVTGDPIELVGAIEKALRFNFEYLSRQQDTKVSYEDKRLAMSPLLPQISAFTGYQQVDAGTVRASGGATPKVEANVGVRISQIIYSDQRLANLQVAGENYQAATLQEEVTRLDIIQGTAFAYINYLSALAVERVARDNLAVTRRNLELSRIREEVGTGGREEVYRFEAAEAGDRAQVSDAQATVEQALVALNQVLGEDLSKRWQPEDLSLESSHFRDVAETASGLIATASDYERFRLFSLQYGVSRSPEVGAFDRLIQGQEISLDQKQRAFYMPEVGANFNYANTFHQSSEYNPTFPPDDDAWAVMVEAEIPIFEGGARVFDVIRQRSVVRGLEYTRELTRQLVQQRILNALYSLAASRANIEYSKTAADRANRNLDIVTDKYRQGMVNNIDLIDAQNEAFTQRQNEVLAVYGFLQDMVNYMRAINFYEFYADPAQRTEWIQRAQAFIGREATRSSAVSPQ</sequence>
<comment type="subcellular location">
    <subcellularLocation>
        <location evidence="1">Cell outer membrane</location>
    </subcellularLocation>
</comment>
<keyword evidence="11" id="KW-1185">Reference proteome</keyword>
<comment type="caution">
    <text evidence="10">The sequence shown here is derived from an EMBL/GenBank/DDBJ whole genome shotgun (WGS) entry which is preliminary data.</text>
</comment>
<evidence type="ECO:0000256" key="6">
    <source>
        <dbReference type="ARBA" id="ARBA00023136"/>
    </source>
</evidence>
<organism evidence="10 11">
    <name type="scientific">Ruficoccus amylovorans</name>
    <dbReference type="NCBI Taxonomy" id="1804625"/>
    <lineage>
        <taxon>Bacteria</taxon>
        <taxon>Pseudomonadati</taxon>
        <taxon>Verrucomicrobiota</taxon>
        <taxon>Opitutia</taxon>
        <taxon>Puniceicoccales</taxon>
        <taxon>Cerasicoccaceae</taxon>
        <taxon>Ruficoccus</taxon>
    </lineage>
</organism>
<dbReference type="Proteomes" id="UP000546464">
    <property type="component" value="Unassembled WGS sequence"/>
</dbReference>
<keyword evidence="3" id="KW-0813">Transport</keyword>
<dbReference type="InterPro" id="IPR003423">
    <property type="entry name" value="OMP_efflux"/>
</dbReference>
<comment type="similarity">
    <text evidence="2">Belongs to the outer membrane factor (OMF) (TC 1.B.17) family.</text>
</comment>
<evidence type="ECO:0000313" key="11">
    <source>
        <dbReference type="Proteomes" id="UP000546464"/>
    </source>
</evidence>
<dbReference type="Gene3D" id="3.40.50.2300">
    <property type="match status" value="2"/>
</dbReference>
<dbReference type="Pfam" id="PF02321">
    <property type="entry name" value="OEP"/>
    <property type="match status" value="2"/>
</dbReference>
<keyword evidence="5" id="KW-0812">Transmembrane</keyword>
<dbReference type="GO" id="GO:0015288">
    <property type="term" value="F:porin activity"/>
    <property type="evidence" value="ECO:0007669"/>
    <property type="project" value="TreeGrafter"/>
</dbReference>
<dbReference type="PANTHER" id="PTHR30026:SF20">
    <property type="entry name" value="OUTER MEMBRANE PROTEIN TOLC"/>
    <property type="match status" value="1"/>
</dbReference>
<evidence type="ECO:0000256" key="1">
    <source>
        <dbReference type="ARBA" id="ARBA00004442"/>
    </source>
</evidence>
<accession>A0A842HBA8</accession>
<evidence type="ECO:0000256" key="2">
    <source>
        <dbReference type="ARBA" id="ARBA00007613"/>
    </source>
</evidence>
<evidence type="ECO:0000256" key="5">
    <source>
        <dbReference type="ARBA" id="ARBA00022692"/>
    </source>
</evidence>
<keyword evidence="9" id="KW-0732">Signal</keyword>
<gene>
    <name evidence="10" type="ORF">H5P28_04065</name>
</gene>
<feature type="chain" id="PRO_5032662056" evidence="9">
    <location>
        <begin position="26"/>
        <end position="819"/>
    </location>
</feature>
<reference evidence="10 11" key="1">
    <citation type="submission" date="2020-07" db="EMBL/GenBank/DDBJ databases">
        <authorList>
            <person name="Feng X."/>
        </authorList>
    </citation>
    <scope>NUCLEOTIDE SEQUENCE [LARGE SCALE GENOMIC DNA]</scope>
    <source>
        <strain evidence="10 11">JCM31066</strain>
    </source>
</reference>
<evidence type="ECO:0000256" key="8">
    <source>
        <dbReference type="SAM" id="MobiDB-lite"/>
    </source>
</evidence>
<dbReference type="AlphaFoldDB" id="A0A842HBA8"/>
<keyword evidence="4" id="KW-1134">Transmembrane beta strand</keyword>
<evidence type="ECO:0000256" key="4">
    <source>
        <dbReference type="ARBA" id="ARBA00022452"/>
    </source>
</evidence>
<dbReference type="Gene3D" id="1.20.1600.10">
    <property type="entry name" value="Outer membrane efflux proteins (OEP)"/>
    <property type="match status" value="1"/>
</dbReference>
<evidence type="ECO:0000256" key="3">
    <source>
        <dbReference type="ARBA" id="ARBA00022448"/>
    </source>
</evidence>
<feature type="signal peptide" evidence="9">
    <location>
        <begin position="1"/>
        <end position="25"/>
    </location>
</feature>
<evidence type="ECO:0000256" key="7">
    <source>
        <dbReference type="ARBA" id="ARBA00023237"/>
    </source>
</evidence>
<feature type="region of interest" description="Disordered" evidence="8">
    <location>
        <begin position="25"/>
        <end position="49"/>
    </location>
</feature>
<dbReference type="GO" id="GO:1990281">
    <property type="term" value="C:efflux pump complex"/>
    <property type="evidence" value="ECO:0007669"/>
    <property type="project" value="TreeGrafter"/>
</dbReference>
<dbReference type="EMBL" id="JACHVB010000013">
    <property type="protein sequence ID" value="MBC2593429.1"/>
    <property type="molecule type" value="Genomic_DNA"/>
</dbReference>
<dbReference type="InterPro" id="IPR051906">
    <property type="entry name" value="TolC-like"/>
</dbReference>
<proteinExistence type="inferred from homology"/>
<dbReference type="SUPFAM" id="SSF56954">
    <property type="entry name" value="Outer membrane efflux proteins (OEP)"/>
    <property type="match status" value="1"/>
</dbReference>
<evidence type="ECO:0000256" key="9">
    <source>
        <dbReference type="SAM" id="SignalP"/>
    </source>
</evidence>
<keyword evidence="6" id="KW-0472">Membrane</keyword>
<evidence type="ECO:0000313" key="10">
    <source>
        <dbReference type="EMBL" id="MBC2593429.1"/>
    </source>
</evidence>